<feature type="domain" description="NADH:flavin oxidoreductase/NADH oxidase N-terminal" evidence="1">
    <location>
        <begin position="52"/>
        <end position="109"/>
    </location>
</feature>
<accession>A0A1W0XDZ4</accession>
<reference evidence="3" key="1">
    <citation type="submission" date="2017-01" db="EMBL/GenBank/DDBJ databases">
        <title>Comparative genomics of anhydrobiosis in the tardigrade Hypsibius dujardini.</title>
        <authorList>
            <person name="Yoshida Y."/>
            <person name="Koutsovoulos G."/>
            <person name="Laetsch D."/>
            <person name="Stevens L."/>
            <person name="Kumar S."/>
            <person name="Horikawa D."/>
            <person name="Ishino K."/>
            <person name="Komine S."/>
            <person name="Tomita M."/>
            <person name="Blaxter M."/>
            <person name="Arakawa K."/>
        </authorList>
    </citation>
    <scope>NUCLEOTIDE SEQUENCE [LARGE SCALE GENOMIC DNA]</scope>
    <source>
        <strain evidence="3">Z151</strain>
    </source>
</reference>
<dbReference type="Proteomes" id="UP000192578">
    <property type="component" value="Unassembled WGS sequence"/>
</dbReference>
<dbReference type="PANTHER" id="PTHR22893">
    <property type="entry name" value="NADH OXIDOREDUCTASE-RELATED"/>
    <property type="match status" value="1"/>
</dbReference>
<sequence length="423" mass="47533">MGHSGGEDMLTSNEDSNRTPTLMEVMFRFIPSKQEDCWKLSIDTISNTELSSLFTPLKIGNLQLSHRMVMAPMTRNRVDKNGVINADLVAEYYSQRATKGGLLITESTFKAKGAHFFLQLVHTGRVSHSKFQPDGQPPRGPSAIRIEGNTEIPDGSSVPFEVPLEYQEHEIARVIKDFREAAKRAALAGFDGVEIHGGTGYLLDQFLHDGSNQRTDKYGGSIQNRCRFPLEVLDAVQAGWKEGVGASSPLVGNVTLRLSPFSSFNGMSDSNEMELYRYFISRLNEYRPAFLHLIEARVPNFSVVQNFAELFEGVVIGAAGFNPESADKLIQRGAKAHPKQEFVVSFGRNFISNPDLPLRVLLRAPITHYDRSTFYTFDKAGYTDQQSLTEQQVNINVEHFRRHFHGKPEIQKEIDELVHILRV</sequence>
<keyword evidence="3" id="KW-1185">Reference proteome</keyword>
<evidence type="ECO:0000313" key="3">
    <source>
        <dbReference type="Proteomes" id="UP000192578"/>
    </source>
</evidence>
<gene>
    <name evidence="2" type="ORF">BV898_00618</name>
</gene>
<dbReference type="InterPro" id="IPR045247">
    <property type="entry name" value="Oye-like"/>
</dbReference>
<evidence type="ECO:0000313" key="2">
    <source>
        <dbReference type="EMBL" id="OQV25687.1"/>
    </source>
</evidence>
<name>A0A1W0XDZ4_HYPEX</name>
<dbReference type="Pfam" id="PF00724">
    <property type="entry name" value="Oxidored_FMN"/>
    <property type="match status" value="2"/>
</dbReference>
<evidence type="ECO:0000259" key="1">
    <source>
        <dbReference type="Pfam" id="PF00724"/>
    </source>
</evidence>
<dbReference type="GO" id="GO:0010181">
    <property type="term" value="F:FMN binding"/>
    <property type="evidence" value="ECO:0007669"/>
    <property type="project" value="InterPro"/>
</dbReference>
<dbReference type="InterPro" id="IPR001155">
    <property type="entry name" value="OxRdtase_FMN_N"/>
</dbReference>
<dbReference type="PANTHER" id="PTHR22893:SF91">
    <property type="entry name" value="NADPH DEHYDROGENASE 2-RELATED"/>
    <property type="match status" value="1"/>
</dbReference>
<dbReference type="GO" id="GO:0016491">
    <property type="term" value="F:oxidoreductase activity"/>
    <property type="evidence" value="ECO:0007669"/>
    <property type="project" value="InterPro"/>
</dbReference>
<dbReference type="Gene3D" id="3.20.20.70">
    <property type="entry name" value="Aldolase class I"/>
    <property type="match status" value="1"/>
</dbReference>
<dbReference type="AlphaFoldDB" id="A0A1W0XDZ4"/>
<dbReference type="SUPFAM" id="SSF51395">
    <property type="entry name" value="FMN-linked oxidoreductases"/>
    <property type="match status" value="1"/>
</dbReference>
<dbReference type="InterPro" id="IPR013785">
    <property type="entry name" value="Aldolase_TIM"/>
</dbReference>
<dbReference type="OrthoDB" id="1663137at2759"/>
<comment type="caution">
    <text evidence="2">The sequence shown here is derived from an EMBL/GenBank/DDBJ whole genome shotgun (WGS) entry which is preliminary data.</text>
</comment>
<proteinExistence type="predicted"/>
<feature type="domain" description="NADH:flavin oxidoreductase/NADH oxidase N-terminal" evidence="1">
    <location>
        <begin position="110"/>
        <end position="360"/>
    </location>
</feature>
<dbReference type="EMBL" id="MTYJ01000002">
    <property type="protein sequence ID" value="OQV25687.1"/>
    <property type="molecule type" value="Genomic_DNA"/>
</dbReference>
<protein>
    <submittedName>
        <fullName evidence="2">12-oxophytodienoate reductase 2</fullName>
    </submittedName>
</protein>
<organism evidence="2 3">
    <name type="scientific">Hypsibius exemplaris</name>
    <name type="common">Freshwater tardigrade</name>
    <dbReference type="NCBI Taxonomy" id="2072580"/>
    <lineage>
        <taxon>Eukaryota</taxon>
        <taxon>Metazoa</taxon>
        <taxon>Ecdysozoa</taxon>
        <taxon>Tardigrada</taxon>
        <taxon>Eutardigrada</taxon>
        <taxon>Parachela</taxon>
        <taxon>Hypsibioidea</taxon>
        <taxon>Hypsibiidae</taxon>
        <taxon>Hypsibius</taxon>
    </lineage>
</organism>
<dbReference type="CDD" id="cd02933">
    <property type="entry name" value="OYE_like_FMN"/>
    <property type="match status" value="1"/>
</dbReference>